<dbReference type="Proteomes" id="UP000694846">
    <property type="component" value="Unplaced"/>
</dbReference>
<proteinExistence type="predicted"/>
<evidence type="ECO:0000313" key="3">
    <source>
        <dbReference type="RefSeq" id="XP_025419346.1"/>
    </source>
</evidence>
<protein>
    <submittedName>
        <fullName evidence="3">Uncharacterized protein LOC112689734</fullName>
    </submittedName>
</protein>
<dbReference type="GeneID" id="112689734"/>
<sequence>MTSSKNTDAILQHMMITVALVLVMCTGVFTREYNVFDNLQPGKDPRCHYFNMHISRCKVSLYPIFNYTLSGWFYHAPFKSCRPMFSPGGIRHCEENLDLPLTKDECEEICGEKCPISTGQPGICMMEEYCRHFTDPDLAMAVSRHCHAYNVKCCPPRVGPLNPLKQVRVRQQTVPPTPAGQTTKSYPVTELQTVKVPPHLQ</sequence>
<reference evidence="3" key="2">
    <citation type="submission" date="2025-04" db="UniProtKB">
        <authorList>
            <consortium name="RefSeq"/>
        </authorList>
    </citation>
    <scope>IDENTIFICATION</scope>
    <source>
        <tissue evidence="3">Whole body</tissue>
    </source>
</reference>
<organism evidence="1">
    <name type="scientific">Sipha flava</name>
    <name type="common">yellow sugarcane aphid</name>
    <dbReference type="NCBI Taxonomy" id="143950"/>
    <lineage>
        <taxon>Eukaryota</taxon>
        <taxon>Metazoa</taxon>
        <taxon>Ecdysozoa</taxon>
        <taxon>Arthropoda</taxon>
        <taxon>Hexapoda</taxon>
        <taxon>Insecta</taxon>
        <taxon>Pterygota</taxon>
        <taxon>Neoptera</taxon>
        <taxon>Paraneoptera</taxon>
        <taxon>Hemiptera</taxon>
        <taxon>Sternorrhyncha</taxon>
        <taxon>Aphidomorpha</taxon>
        <taxon>Aphidoidea</taxon>
        <taxon>Aphididae</taxon>
        <taxon>Sipha</taxon>
    </lineage>
</organism>
<evidence type="ECO:0000313" key="2">
    <source>
        <dbReference type="Proteomes" id="UP000694846"/>
    </source>
</evidence>
<dbReference type="OrthoDB" id="6625710at2759"/>
<evidence type="ECO:0000313" key="1">
    <source>
        <dbReference type="EMBL" id="MBY84320.1"/>
    </source>
</evidence>
<gene>
    <name evidence="3" type="primary">LOC112689734</name>
    <name evidence="1" type="ORF">g.3491</name>
</gene>
<reference evidence="1" key="1">
    <citation type="submission" date="2018-04" db="EMBL/GenBank/DDBJ databases">
        <title>Transcriptome assembly of Sipha flava.</title>
        <authorList>
            <person name="Scully E.D."/>
            <person name="Geib S.M."/>
            <person name="Palmer N.A."/>
            <person name="Koch K."/>
            <person name="Bradshaw J."/>
            <person name="Heng-Moss T."/>
            <person name="Sarath G."/>
        </authorList>
    </citation>
    <scope>NUCLEOTIDE SEQUENCE</scope>
</reference>
<dbReference type="AlphaFoldDB" id="A0A2S2R3H8"/>
<keyword evidence="2" id="KW-1185">Reference proteome</keyword>
<name>A0A2S2R3H8_9HEMI</name>
<accession>A0A2S2R3H8</accession>
<dbReference type="EMBL" id="GGMS01015117">
    <property type="protein sequence ID" value="MBY84320.1"/>
    <property type="molecule type" value="Transcribed_RNA"/>
</dbReference>
<dbReference type="RefSeq" id="XP_025419346.1">
    <property type="nucleotide sequence ID" value="XM_025563561.1"/>
</dbReference>